<dbReference type="FunFam" id="3.30.30.30:FF:000002">
    <property type="entry name" value="Heat shock 70 kDa protein 4"/>
    <property type="match status" value="1"/>
</dbReference>
<dbReference type="EMBL" id="CAHR02000117">
    <property type="protein sequence ID" value="CCG83006.1"/>
    <property type="molecule type" value="Genomic_DNA"/>
</dbReference>
<dbReference type="GO" id="GO:0005524">
    <property type="term" value="F:ATP binding"/>
    <property type="evidence" value="ECO:0007669"/>
    <property type="project" value="UniProtKB-KW"/>
</dbReference>
<protein>
    <submittedName>
        <fullName evidence="8">Heat shock protein Hsp88</fullName>
    </submittedName>
</protein>
<dbReference type="SUPFAM" id="SSF100934">
    <property type="entry name" value="Heat shock protein 70kD (HSP70), C-terminal subdomain"/>
    <property type="match status" value="1"/>
</dbReference>
<dbReference type="GO" id="GO:0140662">
    <property type="term" value="F:ATP-dependent protein folding chaperone"/>
    <property type="evidence" value="ECO:0007669"/>
    <property type="project" value="InterPro"/>
</dbReference>
<dbReference type="PANTHER" id="PTHR45639">
    <property type="entry name" value="HSC70CB, ISOFORM G-RELATED"/>
    <property type="match status" value="1"/>
</dbReference>
<evidence type="ECO:0000256" key="3">
    <source>
        <dbReference type="ARBA" id="ARBA00022490"/>
    </source>
</evidence>
<proteinExistence type="inferred from homology"/>
<dbReference type="FunFam" id="3.90.640.10:FF:000004">
    <property type="entry name" value="Heat shock 70 kDa protein 4"/>
    <property type="match status" value="1"/>
</dbReference>
<evidence type="ECO:0000256" key="6">
    <source>
        <dbReference type="ARBA" id="ARBA00023016"/>
    </source>
</evidence>
<dbReference type="SUPFAM" id="SSF100920">
    <property type="entry name" value="Heat shock protein 70kD (HSP70), peptide-binding domain"/>
    <property type="match status" value="1"/>
</dbReference>
<dbReference type="VEuPathDB" id="FungiDB:TAPDE_003145"/>
<dbReference type="InterPro" id="IPR013126">
    <property type="entry name" value="Hsp_70_fam"/>
</dbReference>
<accession>R4XEV3</accession>
<keyword evidence="3" id="KW-0963">Cytoplasm</keyword>
<evidence type="ECO:0000256" key="5">
    <source>
        <dbReference type="ARBA" id="ARBA00022840"/>
    </source>
</evidence>
<dbReference type="InterPro" id="IPR018181">
    <property type="entry name" value="Heat_shock_70_CS"/>
</dbReference>
<dbReference type="SUPFAM" id="SSF53067">
    <property type="entry name" value="Actin-like ATPase domain"/>
    <property type="match status" value="2"/>
</dbReference>
<evidence type="ECO:0000256" key="7">
    <source>
        <dbReference type="SAM" id="MobiDB-lite"/>
    </source>
</evidence>
<keyword evidence="5" id="KW-0067">ATP-binding</keyword>
<feature type="region of interest" description="Disordered" evidence="7">
    <location>
        <begin position="509"/>
        <end position="541"/>
    </location>
</feature>
<dbReference type="InterPro" id="IPR043129">
    <property type="entry name" value="ATPase_NBD"/>
</dbReference>
<dbReference type="Proteomes" id="UP000013776">
    <property type="component" value="Unassembled WGS sequence"/>
</dbReference>
<dbReference type="Pfam" id="PF00012">
    <property type="entry name" value="HSP70"/>
    <property type="match status" value="1"/>
</dbReference>
<dbReference type="GO" id="GO:0005829">
    <property type="term" value="C:cytosol"/>
    <property type="evidence" value="ECO:0007669"/>
    <property type="project" value="TreeGrafter"/>
</dbReference>
<dbReference type="GO" id="GO:0005634">
    <property type="term" value="C:nucleus"/>
    <property type="evidence" value="ECO:0007669"/>
    <property type="project" value="TreeGrafter"/>
</dbReference>
<evidence type="ECO:0000313" key="9">
    <source>
        <dbReference type="Proteomes" id="UP000013776"/>
    </source>
</evidence>
<reference evidence="8 9" key="1">
    <citation type="journal article" date="2013" name="MBio">
        <title>Genome sequencing of the plant pathogen Taphrina deformans, the causal agent of peach leaf curl.</title>
        <authorList>
            <person name="Cisse O.H."/>
            <person name="Almeida J.M.G.C.F."/>
            <person name="Fonseca A."/>
            <person name="Kumar A.A."/>
            <person name="Salojaervi J."/>
            <person name="Overmyer K."/>
            <person name="Hauser P.M."/>
            <person name="Pagni M."/>
        </authorList>
    </citation>
    <scope>NUCLEOTIDE SEQUENCE [LARGE SCALE GENOMIC DNA]</scope>
    <source>
        <strain evidence="9">PYCC 5710 / ATCC 11124 / CBS 356.35 / IMI 108563 / JCM 9778 / NBRC 8474</strain>
    </source>
</reference>
<feature type="compositionally biased region" description="Basic and acidic residues" evidence="7">
    <location>
        <begin position="677"/>
        <end position="693"/>
    </location>
</feature>
<dbReference type="FunFam" id="2.60.34.10:FF:000011">
    <property type="entry name" value="Heat shock protein hsp88"/>
    <property type="match status" value="1"/>
</dbReference>
<dbReference type="Gene3D" id="3.30.420.40">
    <property type="match status" value="2"/>
</dbReference>
<dbReference type="STRING" id="1097556.R4XEV3"/>
<dbReference type="AlphaFoldDB" id="R4XEV3"/>
<dbReference type="Gene3D" id="3.90.640.10">
    <property type="entry name" value="Actin, Chain A, domain 4"/>
    <property type="match status" value="1"/>
</dbReference>
<keyword evidence="9" id="KW-1185">Reference proteome</keyword>
<dbReference type="PROSITE" id="PS01036">
    <property type="entry name" value="HSP70_3"/>
    <property type="match status" value="1"/>
</dbReference>
<dbReference type="FunFam" id="1.20.1270.10:FF:000002">
    <property type="entry name" value="Heat shock 70 kDa protein 4"/>
    <property type="match status" value="1"/>
</dbReference>
<dbReference type="Gene3D" id="3.30.30.30">
    <property type="match status" value="1"/>
</dbReference>
<dbReference type="InterPro" id="IPR029048">
    <property type="entry name" value="HSP70_C_sf"/>
</dbReference>
<dbReference type="FunFam" id="3.30.420.40:FF:000171">
    <property type="entry name" value="Heat shock 70 kDa protein 4"/>
    <property type="match status" value="2"/>
</dbReference>
<dbReference type="OrthoDB" id="434160at2759"/>
<dbReference type="PANTHER" id="PTHR45639:SF4">
    <property type="entry name" value="HSC70CB, ISOFORM G"/>
    <property type="match status" value="1"/>
</dbReference>
<comment type="similarity">
    <text evidence="2">Belongs to the heat shock protein 70 family.</text>
</comment>
<evidence type="ECO:0000256" key="2">
    <source>
        <dbReference type="ARBA" id="ARBA00007381"/>
    </source>
</evidence>
<dbReference type="Gene3D" id="1.20.1270.10">
    <property type="match status" value="1"/>
</dbReference>
<sequence length="701" mass="77164">MSVVGIDLGSATTVVAVARNRGIDVITNEVSNRATPTLVGFGPKARTLGEPAKTNEISNFKNTVGSFKRIIGRSFQDPEILEIENKFISAQLVDVQGQVGAKVQYLGEEQILSSVQLTAAFLTKIKETATAELKLPVSDVVISVPGWYTDAQRRAILDASEIAGLNALRLMNDTTASALGYGITKTDLPEDKPRYVAICDIGHSNYSVAIVAYLKGKLNVLSTAYDRHFGGRNFDQALVDHFAKEFSTKYKLDLTSSPKAMFRLSAAVEKMKKILSANAQAPISVESIMNDVDVSAMMKREELEALVQPLLARSIEPLERALADAKLTAGDIEAIEMVGGCTRVPAIKDAISAFFGGKALSFTLNQDEAVARGCAFGCAILSPVLRVRDFAVHDLTPYPIEFSWDKTADIPDEDSQLEVFAKNNVVPSTKILTFYRKEAFTLTATYSSPGDLPGQTKPWIGAYTIKNVTPNSSGDYSIVKVKARLNLHGILNVEQAYVVEEVEVEEVIPEEELPKEEKPAAETTEKSEDADMEEADAEPAKPKTRLVKKMVRKADLPVITASATLEPTLKDQYKEKEFNMAMTDRVVSETEDKKNALEEYIYEVRGKLEDEWAPFVDDAQREKLNSMLLDTEDWLYGDGEDAKKAKYVSKMEDLQRQAGPIRGRYFEAENKKAEEIRAAREAAEAKSGKKTQESRPAVPTT</sequence>
<comment type="caution">
    <text evidence="8">The sequence shown here is derived from an EMBL/GenBank/DDBJ whole genome shotgun (WGS) entry which is preliminary data.</text>
</comment>
<keyword evidence="6 8" id="KW-0346">Stress response</keyword>
<feature type="region of interest" description="Disordered" evidence="7">
    <location>
        <begin position="677"/>
        <end position="701"/>
    </location>
</feature>
<gene>
    <name evidence="8" type="ORF">TAPDE_003145</name>
</gene>
<evidence type="ECO:0000256" key="4">
    <source>
        <dbReference type="ARBA" id="ARBA00022741"/>
    </source>
</evidence>
<evidence type="ECO:0000256" key="1">
    <source>
        <dbReference type="ARBA" id="ARBA00004496"/>
    </source>
</evidence>
<name>R4XEV3_TAPDE</name>
<feature type="compositionally biased region" description="Basic and acidic residues" evidence="7">
    <location>
        <begin position="515"/>
        <end position="529"/>
    </location>
</feature>
<dbReference type="InterPro" id="IPR029047">
    <property type="entry name" value="HSP70_peptide-bd_sf"/>
</dbReference>
<dbReference type="Gene3D" id="2.60.34.10">
    <property type="entry name" value="Substrate Binding Domain Of DNAk, Chain A, domain 1"/>
    <property type="match status" value="1"/>
</dbReference>
<organism evidence="8 9">
    <name type="scientific">Taphrina deformans (strain PYCC 5710 / ATCC 11124 / CBS 356.35 / IMI 108563 / JCM 9778 / NBRC 8474)</name>
    <name type="common">Peach leaf curl fungus</name>
    <name type="synonym">Lalaria deformans</name>
    <dbReference type="NCBI Taxonomy" id="1097556"/>
    <lineage>
        <taxon>Eukaryota</taxon>
        <taxon>Fungi</taxon>
        <taxon>Dikarya</taxon>
        <taxon>Ascomycota</taxon>
        <taxon>Taphrinomycotina</taxon>
        <taxon>Taphrinomycetes</taxon>
        <taxon>Taphrinales</taxon>
        <taxon>Taphrinaceae</taxon>
        <taxon>Taphrina</taxon>
    </lineage>
</organism>
<dbReference type="PRINTS" id="PR00301">
    <property type="entry name" value="HEATSHOCK70"/>
</dbReference>
<dbReference type="eggNOG" id="KOG0103">
    <property type="taxonomic scope" value="Eukaryota"/>
</dbReference>
<dbReference type="CDD" id="cd24094">
    <property type="entry name" value="ASKHA_NBD_HSP70_ScSse"/>
    <property type="match status" value="1"/>
</dbReference>
<keyword evidence="4" id="KW-0547">Nucleotide-binding</keyword>
<comment type="subcellular location">
    <subcellularLocation>
        <location evidence="1">Cytoplasm</location>
    </subcellularLocation>
</comment>
<evidence type="ECO:0000313" key="8">
    <source>
        <dbReference type="EMBL" id="CCG83006.1"/>
    </source>
</evidence>